<keyword evidence="4" id="KW-0630">Potassium</keyword>
<accession>A0A3A6PZE7</accession>
<feature type="domain" description="RCK N-terminal" evidence="7">
    <location>
        <begin position="1"/>
        <end position="122"/>
    </location>
</feature>
<dbReference type="Gene3D" id="3.40.50.720">
    <property type="entry name" value="NAD(P)-binding Rossmann-like Domain"/>
    <property type="match status" value="1"/>
</dbReference>
<dbReference type="PRINTS" id="PR00335">
    <property type="entry name" value="KUPTAKETRKA"/>
</dbReference>
<protein>
    <submittedName>
        <fullName evidence="9">TrkA family potassium uptake protein</fullName>
    </submittedName>
</protein>
<evidence type="ECO:0000313" key="10">
    <source>
        <dbReference type="Proteomes" id="UP000276588"/>
    </source>
</evidence>
<dbReference type="PANTHER" id="PTHR43833">
    <property type="entry name" value="POTASSIUM CHANNEL PROTEIN 2-RELATED-RELATED"/>
    <property type="match status" value="1"/>
</dbReference>
<dbReference type="InterPro" id="IPR003148">
    <property type="entry name" value="RCK_N"/>
</dbReference>
<evidence type="ECO:0000259" key="8">
    <source>
        <dbReference type="PROSITE" id="PS51202"/>
    </source>
</evidence>
<dbReference type="GO" id="GO:0005886">
    <property type="term" value="C:plasma membrane"/>
    <property type="evidence" value="ECO:0007669"/>
    <property type="project" value="InterPro"/>
</dbReference>
<evidence type="ECO:0000256" key="6">
    <source>
        <dbReference type="ARBA" id="ARBA00023065"/>
    </source>
</evidence>
<evidence type="ECO:0000256" key="2">
    <source>
        <dbReference type="ARBA" id="ARBA00022448"/>
    </source>
</evidence>
<evidence type="ECO:0000259" key="7">
    <source>
        <dbReference type="PROSITE" id="PS51201"/>
    </source>
</evidence>
<dbReference type="Gene3D" id="3.30.70.1450">
    <property type="entry name" value="Regulator of K+ conductance, C-terminal domain"/>
    <property type="match status" value="1"/>
</dbReference>
<evidence type="ECO:0000256" key="4">
    <source>
        <dbReference type="ARBA" id="ARBA00022958"/>
    </source>
</evidence>
<feature type="domain" description="RCK C-terminal" evidence="8">
    <location>
        <begin position="135"/>
        <end position="217"/>
    </location>
</feature>
<dbReference type="PROSITE" id="PS51202">
    <property type="entry name" value="RCK_C"/>
    <property type="match status" value="1"/>
</dbReference>
<keyword evidence="2" id="KW-0813">Transport</keyword>
<evidence type="ECO:0000256" key="3">
    <source>
        <dbReference type="ARBA" id="ARBA00022538"/>
    </source>
</evidence>
<keyword evidence="10" id="KW-1185">Reference proteome</keyword>
<dbReference type="InterPro" id="IPR050721">
    <property type="entry name" value="Trk_Ktr_HKT_K-transport"/>
</dbReference>
<dbReference type="InterPro" id="IPR006037">
    <property type="entry name" value="RCK_C"/>
</dbReference>
<name>A0A3A6PZE7_9EURY</name>
<keyword evidence="3" id="KW-0633">Potassium transport</keyword>
<keyword evidence="5" id="KW-0520">NAD</keyword>
<dbReference type="SUPFAM" id="SSF51735">
    <property type="entry name" value="NAD(P)-binding Rossmann-fold domains"/>
    <property type="match status" value="1"/>
</dbReference>
<dbReference type="InterPro" id="IPR036721">
    <property type="entry name" value="RCK_C_sf"/>
</dbReference>
<reference evidence="9 10" key="1">
    <citation type="submission" date="2018-06" db="EMBL/GenBank/DDBJ databases">
        <title>Halonotius sp. F13-13 a new haloarchaeeon isolated from a solar saltern from Isla Cristina, Huelva, Spain.</title>
        <authorList>
            <person name="Duran-Viseras A."/>
            <person name="Sanchez-Porro C."/>
            <person name="Ventosa A."/>
        </authorList>
    </citation>
    <scope>NUCLEOTIDE SEQUENCE [LARGE SCALE GENOMIC DNA]</scope>
    <source>
        <strain evidence="9 10">F13-13</strain>
    </source>
</reference>
<dbReference type="InterPro" id="IPR036291">
    <property type="entry name" value="NAD(P)-bd_dom_sf"/>
</dbReference>
<keyword evidence="6" id="KW-0406">Ion transport</keyword>
<dbReference type="PANTHER" id="PTHR43833:SF5">
    <property type="entry name" value="TRK SYSTEM POTASSIUM UPTAKE PROTEIN TRKA"/>
    <property type="match status" value="1"/>
</dbReference>
<dbReference type="InterPro" id="IPR006036">
    <property type="entry name" value="K_uptake_TrkA"/>
</dbReference>
<sequence length="229" mass="24222">MQFVIIGAGRVGLRTARVLREEGHDVTVIEADPTIAERGREAGFDVIEGDGSRESVLESATVDDADAVGALTGDLNVNFAACLIGKHHGCRTVMRIDEDYREGIYQQYADEVDEVVYPERLGAIGAKNALLGGSLTAIADVAQNLQILRITITEESPIRGYTLSEVALPSESRILAFGKGEEPMGIPLPDNSIETGDSLAVLADFSELAAVRQLLVGEKPSTTVAAGGA</sequence>
<dbReference type="EMBL" id="QKNY01000018">
    <property type="protein sequence ID" value="RJX42243.1"/>
    <property type="molecule type" value="Genomic_DNA"/>
</dbReference>
<gene>
    <name evidence="9" type="ORF">DM826_11390</name>
</gene>
<evidence type="ECO:0000256" key="1">
    <source>
        <dbReference type="ARBA" id="ARBA00003660"/>
    </source>
</evidence>
<proteinExistence type="predicted"/>
<evidence type="ECO:0000313" key="9">
    <source>
        <dbReference type="EMBL" id="RJX42243.1"/>
    </source>
</evidence>
<evidence type="ECO:0000256" key="5">
    <source>
        <dbReference type="ARBA" id="ARBA00023027"/>
    </source>
</evidence>
<comment type="caution">
    <text evidence="9">The sequence shown here is derived from an EMBL/GenBank/DDBJ whole genome shotgun (WGS) entry which is preliminary data.</text>
</comment>
<dbReference type="GO" id="GO:0015079">
    <property type="term" value="F:potassium ion transmembrane transporter activity"/>
    <property type="evidence" value="ECO:0007669"/>
    <property type="project" value="InterPro"/>
</dbReference>
<dbReference type="OrthoDB" id="169192at2157"/>
<comment type="function">
    <text evidence="1">Part of a potassium transport system.</text>
</comment>
<dbReference type="Proteomes" id="UP000276588">
    <property type="component" value="Unassembled WGS sequence"/>
</dbReference>
<dbReference type="AlphaFoldDB" id="A0A3A6PZE7"/>
<dbReference type="RefSeq" id="WP_120103551.1">
    <property type="nucleotide sequence ID" value="NZ_QKNY01000018.1"/>
</dbReference>
<dbReference type="PROSITE" id="PS51201">
    <property type="entry name" value="RCK_N"/>
    <property type="match status" value="1"/>
</dbReference>
<organism evidence="9 10">
    <name type="scientific">Halonotius aquaticus</name>
    <dbReference type="NCBI Taxonomy" id="2216978"/>
    <lineage>
        <taxon>Archaea</taxon>
        <taxon>Methanobacteriati</taxon>
        <taxon>Methanobacteriota</taxon>
        <taxon>Stenosarchaea group</taxon>
        <taxon>Halobacteria</taxon>
        <taxon>Halobacteriales</taxon>
        <taxon>Haloferacaceae</taxon>
        <taxon>Halonotius</taxon>
    </lineage>
</organism>
<dbReference type="Pfam" id="PF02254">
    <property type="entry name" value="TrkA_N"/>
    <property type="match status" value="1"/>
</dbReference>
<dbReference type="Pfam" id="PF02080">
    <property type="entry name" value="TrkA_C"/>
    <property type="match status" value="1"/>
</dbReference>
<dbReference type="SUPFAM" id="SSF116726">
    <property type="entry name" value="TrkA C-terminal domain-like"/>
    <property type="match status" value="1"/>
</dbReference>